<feature type="domain" description="Piwi" evidence="3">
    <location>
        <begin position="511"/>
        <end position="734"/>
    </location>
</feature>
<dbReference type="PROSITE" id="PS50822">
    <property type="entry name" value="PIWI"/>
    <property type="match status" value="1"/>
</dbReference>
<name>A0A9W4T2A6_9GLOM</name>
<dbReference type="Proteomes" id="UP001153678">
    <property type="component" value="Unassembled WGS sequence"/>
</dbReference>
<dbReference type="CDD" id="cd02846">
    <property type="entry name" value="PAZ_argonaute_like"/>
    <property type="match status" value="1"/>
</dbReference>
<dbReference type="InterPro" id="IPR032474">
    <property type="entry name" value="Argonaute_N"/>
</dbReference>
<dbReference type="GO" id="GO:0003723">
    <property type="term" value="F:RNA binding"/>
    <property type="evidence" value="ECO:0007669"/>
    <property type="project" value="InterPro"/>
</dbReference>
<accession>A0A9W4T2A6</accession>
<dbReference type="PANTHER" id="PTHR22891">
    <property type="entry name" value="EUKARYOTIC TRANSLATION INITIATION FACTOR 2C"/>
    <property type="match status" value="1"/>
</dbReference>
<dbReference type="SUPFAM" id="SSF53098">
    <property type="entry name" value="Ribonuclease H-like"/>
    <property type="match status" value="1"/>
</dbReference>
<dbReference type="SMART" id="SM00949">
    <property type="entry name" value="PAZ"/>
    <property type="match status" value="1"/>
</dbReference>
<dbReference type="Pfam" id="PF16487">
    <property type="entry name" value="ArgoMid"/>
    <property type="match status" value="1"/>
</dbReference>
<evidence type="ECO:0000259" key="3">
    <source>
        <dbReference type="PROSITE" id="PS50822"/>
    </source>
</evidence>
<gene>
    <name evidence="4" type="ORF">FWILDA_LOCUS14326</name>
</gene>
<dbReference type="InterPro" id="IPR014811">
    <property type="entry name" value="ArgoL1"/>
</dbReference>
<dbReference type="Pfam" id="PF02171">
    <property type="entry name" value="Piwi"/>
    <property type="match status" value="1"/>
</dbReference>
<organism evidence="4 5">
    <name type="scientific">Funneliformis geosporum</name>
    <dbReference type="NCBI Taxonomy" id="1117311"/>
    <lineage>
        <taxon>Eukaryota</taxon>
        <taxon>Fungi</taxon>
        <taxon>Fungi incertae sedis</taxon>
        <taxon>Mucoromycota</taxon>
        <taxon>Glomeromycotina</taxon>
        <taxon>Glomeromycetes</taxon>
        <taxon>Glomerales</taxon>
        <taxon>Glomeraceae</taxon>
        <taxon>Funneliformis</taxon>
    </lineage>
</organism>
<dbReference type="Pfam" id="PF16486">
    <property type="entry name" value="ArgoN"/>
    <property type="match status" value="1"/>
</dbReference>
<dbReference type="SMART" id="SM01163">
    <property type="entry name" value="DUF1785"/>
    <property type="match status" value="1"/>
</dbReference>
<dbReference type="Gene3D" id="3.30.420.10">
    <property type="entry name" value="Ribonuclease H-like superfamily/Ribonuclease H"/>
    <property type="match status" value="1"/>
</dbReference>
<comment type="similarity">
    <text evidence="1">Belongs to the argonaute family.</text>
</comment>
<feature type="domain" description="PAZ" evidence="2">
    <location>
        <begin position="214"/>
        <end position="309"/>
    </location>
</feature>
<dbReference type="InterPro" id="IPR003165">
    <property type="entry name" value="Piwi"/>
</dbReference>
<dbReference type="Gene3D" id="2.170.260.10">
    <property type="entry name" value="paz domain"/>
    <property type="match status" value="1"/>
</dbReference>
<dbReference type="Gene3D" id="3.40.50.2300">
    <property type="match status" value="2"/>
</dbReference>
<feature type="non-terminal residue" evidence="4">
    <location>
        <position position="755"/>
    </location>
</feature>
<dbReference type="Pfam" id="PF02170">
    <property type="entry name" value="PAZ"/>
    <property type="match status" value="1"/>
</dbReference>
<dbReference type="InterPro" id="IPR003100">
    <property type="entry name" value="PAZ_dom"/>
</dbReference>
<dbReference type="InterPro" id="IPR012337">
    <property type="entry name" value="RNaseH-like_sf"/>
</dbReference>
<dbReference type="InterPro" id="IPR036397">
    <property type="entry name" value="RNaseH_sf"/>
</dbReference>
<dbReference type="SMART" id="SM00950">
    <property type="entry name" value="Piwi"/>
    <property type="match status" value="1"/>
</dbReference>
<dbReference type="SUPFAM" id="SSF101690">
    <property type="entry name" value="PAZ domain"/>
    <property type="match status" value="1"/>
</dbReference>
<evidence type="ECO:0000313" key="5">
    <source>
        <dbReference type="Proteomes" id="UP001153678"/>
    </source>
</evidence>
<protein>
    <submittedName>
        <fullName evidence="4">18841_t:CDS:1</fullName>
    </submittedName>
</protein>
<evidence type="ECO:0000313" key="4">
    <source>
        <dbReference type="EMBL" id="CAI2189936.1"/>
    </source>
</evidence>
<feature type="non-terminal residue" evidence="4">
    <location>
        <position position="1"/>
    </location>
</feature>
<dbReference type="AlphaFoldDB" id="A0A9W4T2A6"/>
<dbReference type="InterPro" id="IPR032473">
    <property type="entry name" value="Argonaute_Mid_dom"/>
</dbReference>
<dbReference type="OrthoDB" id="10252740at2759"/>
<evidence type="ECO:0000256" key="1">
    <source>
        <dbReference type="RuleBase" id="RU361178"/>
    </source>
</evidence>
<comment type="caution">
    <text evidence="4">The sequence shown here is derived from an EMBL/GenBank/DDBJ whole genome shotgun (WGS) entry which is preliminary data.</text>
</comment>
<proteinExistence type="inferred from homology"/>
<evidence type="ECO:0000259" key="2">
    <source>
        <dbReference type="PROSITE" id="PS50821"/>
    </source>
</evidence>
<sequence>PGIGTEGKTVFLRANYVNVIKFPNVELIRYNFESISPRGRRPSKTVRVKIFMEMMKQKLFGNCFPVYDGNDLIYCSAKLPMGNDKEDSKLEVDLPPSDDNNGKHTKFDVKIKSATKINLQSLQKYIDSGKVSDESDDDIQTCMNALNTYLNFKVRSVYLSVGRGDFPPVTDVQRTFLGTGEELKKGFVQSLRIGWDRLLVNVDTSFGIIYPPGNVMDVIATFFWCDKRDLKNGIREDDRKYLNKKKKYTINGLTTTVADRTTFKQDDKDITVTKYFLNKYKKKLEFGKLPCIVDAKKSYLPLECCEILPDQPVKFSLSDDARAEMIKHTCVKPAERFKIIDNSFRNFFRYDQDEILKSINMDIDVNTQVQVKGRVLPNVSMTFHKNSSPAVQVIQGGRWNLVNRKVFDGQTLINWSVLVLSGDNESSVRGFMRQLREVLSQKGMNIANDPQIVSWNQHRDIKEGLVLKLEIIHKTNVSVRTQCMLAKHLRKRQNEQFCVNLGLKINAKLGGADVFHSGKEELHIPSIAAVCASMDTDATIYSGRHSIQVEPRNETIEKLEEMVIDLLKTYKAKNECLPNRILFYRDGVSEGQFKIILKTEVEVALKRAFESEYGDKPPKLTFIIVQKRHHTRIHPCLLQDSDKNGNCKPGTVDTEIVARNEFDFFLQSHATLQGTGRSSHYRVLRDENDYNADTLQSLTNKLCYLNARCTTAISIVTPAFYAHLIANRAKQYLNFDDQASRSSNESNEERPTCPP</sequence>
<keyword evidence="5" id="KW-1185">Reference proteome</keyword>
<dbReference type="EMBL" id="CAMKVN010006138">
    <property type="protein sequence ID" value="CAI2189936.1"/>
    <property type="molecule type" value="Genomic_DNA"/>
</dbReference>
<dbReference type="Pfam" id="PF08699">
    <property type="entry name" value="ArgoL1"/>
    <property type="match status" value="1"/>
</dbReference>
<reference evidence="4" key="1">
    <citation type="submission" date="2022-08" db="EMBL/GenBank/DDBJ databases">
        <authorList>
            <person name="Kallberg Y."/>
            <person name="Tangrot J."/>
            <person name="Rosling A."/>
        </authorList>
    </citation>
    <scope>NUCLEOTIDE SEQUENCE</scope>
    <source>
        <strain evidence="4">Wild A</strain>
    </source>
</reference>
<dbReference type="PROSITE" id="PS50821">
    <property type="entry name" value="PAZ"/>
    <property type="match status" value="1"/>
</dbReference>
<dbReference type="InterPro" id="IPR036085">
    <property type="entry name" value="PAZ_dom_sf"/>
</dbReference>